<proteinExistence type="predicted"/>
<evidence type="ECO:0000313" key="1">
    <source>
        <dbReference type="EMBL" id="KEJ83064.1"/>
    </source>
</evidence>
<dbReference type="EMBL" id="ARYC01000746">
    <property type="protein sequence ID" value="KEJ83064.1"/>
    <property type="molecule type" value="Genomic_DNA"/>
</dbReference>
<keyword evidence="2" id="KW-1185">Reference proteome</keyword>
<protein>
    <submittedName>
        <fullName evidence="1">Uncharacterized protein</fullName>
    </submittedName>
</protein>
<sequence length="203" mass="23700">MQLIQLQYLKRSDVIVAAVPQIEGLTADDFLGYAQQKPSLLKFLPDQCDWLHLDKKWICDILMSLDNDGINQMIYEAKQKRREMLDQTQNLIVHMRPEFAQALSESLNYSVQKGKSAHLIKQSSQRKRRMKEVEEVKGEEIAMRGSKQKYLQENKRMRDEFNDIKAHMDELVGYKQLVHQLHDNGVIDGEGRILSNQQNLDMN</sequence>
<reference evidence="2" key="1">
    <citation type="journal article" date="2014" name="Cell">
        <title>The Architecture of a Scrambled Genome Reveals Massive Levels of Genomic Rearrangement during Development.</title>
        <authorList>
            <person name="Chen X."/>
            <person name="Bracht J.R."/>
            <person name="Goldman A.D."/>
            <person name="Dolzhenko E."/>
            <person name="Clay D.M."/>
            <person name="Swart E.C."/>
            <person name="Perlman D.H."/>
            <person name="Doak T.G."/>
            <person name="Stuart A."/>
            <person name="Amemiya C.T."/>
            <person name="Sebra R.P."/>
            <person name="Landweber L.F."/>
        </authorList>
    </citation>
    <scope>NUCLEOTIDE SEQUENCE [LARGE SCALE GENOMIC DNA]</scope>
    <source>
        <strain evidence="2">JRB310</strain>
    </source>
</reference>
<dbReference type="Proteomes" id="UP000053232">
    <property type="component" value="Unassembled WGS sequence"/>
</dbReference>
<comment type="caution">
    <text evidence="1">The sequence shown here is derived from an EMBL/GenBank/DDBJ whole genome shotgun (WGS) entry which is preliminary data.</text>
</comment>
<accession>A0A073I075</accession>
<organism evidence="1 2">
    <name type="scientific">Oxytricha trifallax</name>
    <dbReference type="NCBI Taxonomy" id="1172189"/>
    <lineage>
        <taxon>Eukaryota</taxon>
        <taxon>Sar</taxon>
        <taxon>Alveolata</taxon>
        <taxon>Ciliophora</taxon>
        <taxon>Intramacronucleata</taxon>
        <taxon>Spirotrichea</taxon>
        <taxon>Stichotrichia</taxon>
        <taxon>Sporadotrichida</taxon>
        <taxon>Oxytrichidae</taxon>
        <taxon>Oxytrichinae</taxon>
        <taxon>Oxytricha</taxon>
    </lineage>
</organism>
<gene>
    <name evidence="1" type="ORF">OXYTRIMIC_089</name>
</gene>
<dbReference type="AlphaFoldDB" id="A0A073I075"/>
<name>A0A073I075_9SPIT</name>
<evidence type="ECO:0000313" key="2">
    <source>
        <dbReference type="Proteomes" id="UP000053232"/>
    </source>
</evidence>